<evidence type="ECO:0000313" key="3">
    <source>
        <dbReference type="Proteomes" id="UP001218218"/>
    </source>
</evidence>
<gene>
    <name evidence="2" type="ORF">DFH08DRAFT_967560</name>
</gene>
<feature type="region of interest" description="Disordered" evidence="1">
    <location>
        <begin position="1"/>
        <end position="22"/>
    </location>
</feature>
<dbReference type="EMBL" id="JARIHO010000039">
    <property type="protein sequence ID" value="KAJ7328438.1"/>
    <property type="molecule type" value="Genomic_DNA"/>
</dbReference>
<feature type="region of interest" description="Disordered" evidence="1">
    <location>
        <begin position="278"/>
        <end position="384"/>
    </location>
</feature>
<name>A0AAD6ZMT6_9AGAR</name>
<dbReference type="AlphaFoldDB" id="A0AAD6ZMT6"/>
<keyword evidence="3" id="KW-1185">Reference proteome</keyword>
<feature type="compositionally biased region" description="Low complexity" evidence="1">
    <location>
        <begin position="308"/>
        <end position="317"/>
    </location>
</feature>
<evidence type="ECO:0000313" key="2">
    <source>
        <dbReference type="EMBL" id="KAJ7328438.1"/>
    </source>
</evidence>
<evidence type="ECO:0000256" key="1">
    <source>
        <dbReference type="SAM" id="MobiDB-lite"/>
    </source>
</evidence>
<accession>A0AAD6ZMT6</accession>
<dbReference type="Proteomes" id="UP001218218">
    <property type="component" value="Unassembled WGS sequence"/>
</dbReference>
<sequence length="384" mass="43384">MNRRMKDAAAAKSAAAPADAQLTKVNNLHPTVDPLPRTPPHQHHHISESKRAPIDLYDFLTIDGTEEDPALEHFMPDLKSHLLSRLLDILYDGDEAKFSDQDLLDVTIVQDRIYAHKVMRINYTTYDLGRDQDSINPRTNSDIMVLGHEDDDSSNSHPYWHARVVGIFHADVRHVGLRSKSRQTQRMEFLAGWKARRLHRVGFLGSSERDAFGFLDPSEVIRASHLIPAFYHGLTSELLPKSVARRPEQNDQDFVYYYINCFVDRDMFMQYCNHALGHRSKASSSPGQAAECQTAEPDHEMDIDSENEINNNNGGAAENEEMDLPEEEEEAKNDSSNSEDELDGEDDKEEEEEAAEEEAEGVDDGAENIGDDEEVMESLAYASL</sequence>
<protein>
    <submittedName>
        <fullName evidence="2">Uncharacterized protein</fullName>
    </submittedName>
</protein>
<feature type="compositionally biased region" description="Acidic residues" evidence="1">
    <location>
        <begin position="318"/>
        <end position="376"/>
    </location>
</feature>
<organism evidence="2 3">
    <name type="scientific">Mycena albidolilacea</name>
    <dbReference type="NCBI Taxonomy" id="1033008"/>
    <lineage>
        <taxon>Eukaryota</taxon>
        <taxon>Fungi</taxon>
        <taxon>Dikarya</taxon>
        <taxon>Basidiomycota</taxon>
        <taxon>Agaricomycotina</taxon>
        <taxon>Agaricomycetes</taxon>
        <taxon>Agaricomycetidae</taxon>
        <taxon>Agaricales</taxon>
        <taxon>Marasmiineae</taxon>
        <taxon>Mycenaceae</taxon>
        <taxon>Mycena</taxon>
    </lineage>
</organism>
<feature type="compositionally biased region" description="Low complexity" evidence="1">
    <location>
        <begin position="10"/>
        <end position="20"/>
    </location>
</feature>
<proteinExistence type="predicted"/>
<reference evidence="2" key="1">
    <citation type="submission" date="2023-03" db="EMBL/GenBank/DDBJ databases">
        <title>Massive genome expansion in bonnet fungi (Mycena s.s.) driven by repeated elements and novel gene families across ecological guilds.</title>
        <authorList>
            <consortium name="Lawrence Berkeley National Laboratory"/>
            <person name="Harder C.B."/>
            <person name="Miyauchi S."/>
            <person name="Viragh M."/>
            <person name="Kuo A."/>
            <person name="Thoen E."/>
            <person name="Andreopoulos B."/>
            <person name="Lu D."/>
            <person name="Skrede I."/>
            <person name="Drula E."/>
            <person name="Henrissat B."/>
            <person name="Morin E."/>
            <person name="Kohler A."/>
            <person name="Barry K."/>
            <person name="LaButti K."/>
            <person name="Morin E."/>
            <person name="Salamov A."/>
            <person name="Lipzen A."/>
            <person name="Mereny Z."/>
            <person name="Hegedus B."/>
            <person name="Baldrian P."/>
            <person name="Stursova M."/>
            <person name="Weitz H."/>
            <person name="Taylor A."/>
            <person name="Grigoriev I.V."/>
            <person name="Nagy L.G."/>
            <person name="Martin F."/>
            <person name="Kauserud H."/>
        </authorList>
    </citation>
    <scope>NUCLEOTIDE SEQUENCE</scope>
    <source>
        <strain evidence="2">CBHHK002</strain>
    </source>
</reference>
<comment type="caution">
    <text evidence="2">The sequence shown here is derived from an EMBL/GenBank/DDBJ whole genome shotgun (WGS) entry which is preliminary data.</text>
</comment>